<dbReference type="Proteomes" id="UP000262477">
    <property type="component" value="Unassembled WGS sequence"/>
</dbReference>
<comment type="caution">
    <text evidence="2">The sequence shown here is derived from an EMBL/GenBank/DDBJ whole genome shotgun (WGS) entry which is preliminary data.</text>
</comment>
<dbReference type="EMBL" id="QUAC01000484">
    <property type="protein sequence ID" value="REK84465.1"/>
    <property type="molecule type" value="Genomic_DNA"/>
</dbReference>
<name>A0A371PPP7_STRIH</name>
<feature type="compositionally biased region" description="Polar residues" evidence="1">
    <location>
        <begin position="217"/>
        <end position="229"/>
    </location>
</feature>
<feature type="compositionally biased region" description="Basic and acidic residues" evidence="1">
    <location>
        <begin position="200"/>
        <end position="215"/>
    </location>
</feature>
<sequence length="229" mass="25849">MPTEYGGTTFRSRLEADWAQTLNGARIKWRYEPETITLPSGAVYIPDFWLPEIGVWLEVKGPNVPRIEKAAELARVRTCCCERECTCRWPGGELVIAGRQSFPSDGLETGRRPPAGYVAWDTPVGPSAYYMTCPSCDRAQWITMRRPWRCRACRAVVEGCTVLYRSADRPLRFVEGLSTGWEPPHMYAPLDVEEDQGYAPRDRTTGADRPGRDSASRPGSSNWNTRLSR</sequence>
<evidence type="ECO:0000313" key="2">
    <source>
        <dbReference type="EMBL" id="REK84465.1"/>
    </source>
</evidence>
<evidence type="ECO:0000313" key="3">
    <source>
        <dbReference type="Proteomes" id="UP000262477"/>
    </source>
</evidence>
<protein>
    <submittedName>
        <fullName evidence="2">Uncharacterized protein</fullName>
    </submittedName>
</protein>
<dbReference type="AlphaFoldDB" id="A0A371PPP7"/>
<keyword evidence="3" id="KW-1185">Reference proteome</keyword>
<evidence type="ECO:0000256" key="1">
    <source>
        <dbReference type="SAM" id="MobiDB-lite"/>
    </source>
</evidence>
<gene>
    <name evidence="2" type="ORF">DY245_43210</name>
</gene>
<feature type="region of interest" description="Disordered" evidence="1">
    <location>
        <begin position="191"/>
        <end position="229"/>
    </location>
</feature>
<organism evidence="2 3">
    <name type="scientific">Streptomyces inhibens</name>
    <dbReference type="NCBI Taxonomy" id="2293571"/>
    <lineage>
        <taxon>Bacteria</taxon>
        <taxon>Bacillati</taxon>
        <taxon>Actinomycetota</taxon>
        <taxon>Actinomycetes</taxon>
        <taxon>Kitasatosporales</taxon>
        <taxon>Streptomycetaceae</taxon>
        <taxon>Streptomyces</taxon>
    </lineage>
</organism>
<proteinExistence type="predicted"/>
<reference evidence="2 3" key="1">
    <citation type="submission" date="2018-08" db="EMBL/GenBank/DDBJ databases">
        <title>Streptomyces NEAU-D10 sp. nov., a novel Actinomycete isolated from soil.</title>
        <authorList>
            <person name="Jin L."/>
        </authorList>
    </citation>
    <scope>NUCLEOTIDE SEQUENCE [LARGE SCALE GENOMIC DNA]</scope>
    <source>
        <strain evidence="2 3">NEAU-D10</strain>
    </source>
</reference>
<dbReference type="Gene3D" id="3.40.91.30">
    <property type="match status" value="1"/>
</dbReference>
<accession>A0A371PPP7</accession>